<feature type="signal peptide" evidence="1">
    <location>
        <begin position="1"/>
        <end position="22"/>
    </location>
</feature>
<accession>A0A8X8X210</accession>
<protein>
    <submittedName>
        <fullName evidence="2">Uncharacterized protein</fullName>
    </submittedName>
</protein>
<evidence type="ECO:0000313" key="2">
    <source>
        <dbReference type="EMBL" id="KAG6405308.1"/>
    </source>
</evidence>
<name>A0A8X8X210_SALSN</name>
<dbReference type="EMBL" id="PNBA02000012">
    <property type="protein sequence ID" value="KAG6405308.1"/>
    <property type="molecule type" value="Genomic_DNA"/>
</dbReference>
<comment type="caution">
    <text evidence="2">The sequence shown here is derived from an EMBL/GenBank/DDBJ whole genome shotgun (WGS) entry which is preliminary data.</text>
</comment>
<organism evidence="2">
    <name type="scientific">Salvia splendens</name>
    <name type="common">Scarlet sage</name>
    <dbReference type="NCBI Taxonomy" id="180675"/>
    <lineage>
        <taxon>Eukaryota</taxon>
        <taxon>Viridiplantae</taxon>
        <taxon>Streptophyta</taxon>
        <taxon>Embryophyta</taxon>
        <taxon>Tracheophyta</taxon>
        <taxon>Spermatophyta</taxon>
        <taxon>Magnoliopsida</taxon>
        <taxon>eudicotyledons</taxon>
        <taxon>Gunneridae</taxon>
        <taxon>Pentapetalae</taxon>
        <taxon>asterids</taxon>
        <taxon>lamiids</taxon>
        <taxon>Lamiales</taxon>
        <taxon>Lamiaceae</taxon>
        <taxon>Nepetoideae</taxon>
        <taxon>Mentheae</taxon>
        <taxon>Salviinae</taxon>
        <taxon>Salvia</taxon>
        <taxon>Salvia subgen. Calosphace</taxon>
        <taxon>core Calosphace</taxon>
    </lineage>
</organism>
<reference evidence="2" key="1">
    <citation type="submission" date="2018-01" db="EMBL/GenBank/DDBJ databases">
        <authorList>
            <person name="Mao J.F."/>
        </authorList>
    </citation>
    <scope>NUCLEOTIDE SEQUENCE</scope>
    <source>
        <strain evidence="2">Huo1</strain>
        <tissue evidence="2">Leaf</tissue>
    </source>
</reference>
<keyword evidence="1" id="KW-0732">Signal</keyword>
<dbReference type="AlphaFoldDB" id="A0A8X8X210"/>
<evidence type="ECO:0000256" key="1">
    <source>
        <dbReference type="SAM" id="SignalP"/>
    </source>
</evidence>
<proteinExistence type="predicted"/>
<reference evidence="2" key="2">
    <citation type="submission" date="2020-08" db="EMBL/GenBank/DDBJ databases">
        <title>Plant Genome Project.</title>
        <authorList>
            <person name="Zhang R.-G."/>
        </authorList>
    </citation>
    <scope>NUCLEOTIDE SEQUENCE</scope>
    <source>
        <strain evidence="2">Huo1</strain>
        <tissue evidence="2">Leaf</tissue>
    </source>
</reference>
<gene>
    <name evidence="2" type="ORF">SASPL_132895</name>
</gene>
<feature type="chain" id="PRO_5036482984" evidence="1">
    <location>
        <begin position="23"/>
        <end position="111"/>
    </location>
</feature>
<evidence type="ECO:0000313" key="3">
    <source>
        <dbReference type="Proteomes" id="UP000298416"/>
    </source>
</evidence>
<dbReference type="Proteomes" id="UP000298416">
    <property type="component" value="Unassembled WGS sequence"/>
</dbReference>
<keyword evidence="3" id="KW-1185">Reference proteome</keyword>
<sequence length="111" mass="12323">MASPKLIIVFAFLLAALELARGVGPTCQTVEDCYDQLKCLTFETERLVCDNGECVCIQQSLIEADAPDILPQDDGFPTCQKDKDCELLVACIDASIRCFEGRCRCIKDERI</sequence>